<protein>
    <submittedName>
        <fullName evidence="4">Class B sortase</fullName>
        <ecNumber evidence="4">3.4.22.71</ecNumber>
    </submittedName>
</protein>
<dbReference type="RefSeq" id="WP_204446174.1">
    <property type="nucleotide sequence ID" value="NZ_JACJKY010000008.1"/>
</dbReference>
<evidence type="ECO:0000313" key="4">
    <source>
        <dbReference type="EMBL" id="MBM6920848.1"/>
    </source>
</evidence>
<evidence type="ECO:0000256" key="3">
    <source>
        <dbReference type="SAM" id="MobiDB-lite"/>
    </source>
</evidence>
<dbReference type="InterPro" id="IPR005754">
    <property type="entry name" value="Sortase"/>
</dbReference>
<sequence length="264" mass="30052">MTRKIIGVIIMVALLVFGCFAGTMFYRQYADAKSSASTFEELQEQIKNTEELPSSETEGTSATGETESTPAETETTVFDKYRPLQEQNGDMVGWIFIEGTEVNYPVMQTPDNPDYYLKHSFDKTWSDYGVPYVDESCTVGASNNLVIYGHNMKNGSMFSGLVQYKSKEFFESHPVICFDTVDEPGQYQVIAAFRYNTNNETFKYNKHSDMDEFEFAEYVENCKLRSLYDTGITAEYGDMLITLSTCEYTYTNGRFVVVAKKIVE</sequence>
<keyword evidence="1 4" id="KW-0378">Hydrolase</keyword>
<dbReference type="GO" id="GO:0016787">
    <property type="term" value="F:hydrolase activity"/>
    <property type="evidence" value="ECO:0007669"/>
    <property type="project" value="UniProtKB-KW"/>
</dbReference>
<dbReference type="AlphaFoldDB" id="A0A939BEQ2"/>
<proteinExistence type="predicted"/>
<dbReference type="Pfam" id="PF04203">
    <property type="entry name" value="Sortase"/>
    <property type="match status" value="1"/>
</dbReference>
<keyword evidence="5" id="KW-1185">Reference proteome</keyword>
<dbReference type="InterPro" id="IPR023365">
    <property type="entry name" value="Sortase_dom-sf"/>
</dbReference>
<dbReference type="Gene3D" id="2.40.260.10">
    <property type="entry name" value="Sortase"/>
    <property type="match status" value="1"/>
</dbReference>
<dbReference type="PROSITE" id="PS51257">
    <property type="entry name" value="PROKAR_LIPOPROTEIN"/>
    <property type="match status" value="1"/>
</dbReference>
<feature type="active site" description="Acyl-thioester intermediate" evidence="2">
    <location>
        <position position="246"/>
    </location>
</feature>
<dbReference type="Proteomes" id="UP000774750">
    <property type="component" value="Unassembled WGS sequence"/>
</dbReference>
<dbReference type="EC" id="3.4.22.71" evidence="4"/>
<gene>
    <name evidence="4" type="primary">srtB</name>
    <name evidence="4" type="ORF">H6A12_06750</name>
</gene>
<dbReference type="NCBIfam" id="TIGR03064">
    <property type="entry name" value="sortase_srtB"/>
    <property type="match status" value="1"/>
</dbReference>
<name>A0A939BEQ2_9FIRM</name>
<feature type="compositionally biased region" description="Low complexity" evidence="3">
    <location>
        <begin position="54"/>
        <end position="74"/>
    </location>
</feature>
<dbReference type="InterPro" id="IPR009835">
    <property type="entry name" value="SrtB"/>
</dbReference>
<feature type="active site" description="Proton donor/acceptor" evidence="2">
    <location>
        <position position="150"/>
    </location>
</feature>
<reference evidence="4" key="1">
    <citation type="submission" date="2020-08" db="EMBL/GenBank/DDBJ databases">
        <authorList>
            <person name="Cejkova D."/>
            <person name="Kubasova T."/>
            <person name="Jahodarova E."/>
            <person name="Rychlik I."/>
        </authorList>
    </citation>
    <scope>NUCLEOTIDE SEQUENCE</scope>
    <source>
        <strain evidence="4">An559</strain>
    </source>
</reference>
<feature type="region of interest" description="Disordered" evidence="3">
    <location>
        <begin position="41"/>
        <end position="74"/>
    </location>
</feature>
<comment type="caution">
    <text evidence="4">The sequence shown here is derived from an EMBL/GenBank/DDBJ whole genome shotgun (WGS) entry which is preliminary data.</text>
</comment>
<dbReference type="EMBL" id="JACJKY010000008">
    <property type="protein sequence ID" value="MBM6920848.1"/>
    <property type="molecule type" value="Genomic_DNA"/>
</dbReference>
<evidence type="ECO:0000256" key="1">
    <source>
        <dbReference type="ARBA" id="ARBA00022801"/>
    </source>
</evidence>
<evidence type="ECO:0000313" key="5">
    <source>
        <dbReference type="Proteomes" id="UP000774750"/>
    </source>
</evidence>
<dbReference type="CDD" id="cd05826">
    <property type="entry name" value="Sortase_B"/>
    <property type="match status" value="1"/>
</dbReference>
<organism evidence="4 5">
    <name type="scientific">Merdimmobilis hominis</name>
    <dbReference type="NCBI Taxonomy" id="2897707"/>
    <lineage>
        <taxon>Bacteria</taxon>
        <taxon>Bacillati</taxon>
        <taxon>Bacillota</taxon>
        <taxon>Clostridia</taxon>
        <taxon>Eubacteriales</taxon>
        <taxon>Oscillospiraceae</taxon>
        <taxon>Merdimmobilis</taxon>
    </lineage>
</organism>
<reference evidence="4" key="2">
    <citation type="journal article" date="2021" name="Sci. Rep.">
        <title>The distribution of antibiotic resistance genes in chicken gut microbiota commensals.</title>
        <authorList>
            <person name="Juricova H."/>
            <person name="Matiasovicova J."/>
            <person name="Kubasova T."/>
            <person name="Cejkova D."/>
            <person name="Rychlik I."/>
        </authorList>
    </citation>
    <scope>NUCLEOTIDE SEQUENCE</scope>
    <source>
        <strain evidence="4">An559</strain>
    </source>
</reference>
<accession>A0A939BEQ2</accession>
<evidence type="ECO:0000256" key="2">
    <source>
        <dbReference type="PIRSR" id="PIRSR605754-1"/>
    </source>
</evidence>
<dbReference type="SUPFAM" id="SSF63817">
    <property type="entry name" value="Sortase"/>
    <property type="match status" value="1"/>
</dbReference>